<dbReference type="OrthoDB" id="5424209at2759"/>
<proteinExistence type="predicted"/>
<dbReference type="OMA" id="YATPFWW"/>
<accession>G9N488</accession>
<dbReference type="eggNOG" id="ENOG502QR0D">
    <property type="taxonomic scope" value="Eukaryota"/>
</dbReference>
<evidence type="ECO:0000313" key="3">
    <source>
        <dbReference type="Proteomes" id="UP000007115"/>
    </source>
</evidence>
<dbReference type="GeneID" id="25797093"/>
<gene>
    <name evidence="2" type="ORF">TRIVIDRAFT_68435</name>
</gene>
<evidence type="ECO:0000256" key="1">
    <source>
        <dbReference type="SAM" id="MobiDB-lite"/>
    </source>
</evidence>
<keyword evidence="3" id="KW-1185">Reference proteome</keyword>
<evidence type="ECO:0000313" key="2">
    <source>
        <dbReference type="EMBL" id="EHK18414.1"/>
    </source>
</evidence>
<dbReference type="EMBL" id="ABDF02000086">
    <property type="protein sequence ID" value="EHK18414.1"/>
    <property type="molecule type" value="Genomic_DNA"/>
</dbReference>
<reference evidence="2 3" key="1">
    <citation type="journal article" date="2011" name="Genome Biol.">
        <title>Comparative genome sequence analysis underscores mycoparasitism as the ancestral life style of Trichoderma.</title>
        <authorList>
            <person name="Kubicek C.P."/>
            <person name="Herrera-Estrella A."/>
            <person name="Seidl-Seiboth V."/>
            <person name="Martinez D.A."/>
            <person name="Druzhinina I.S."/>
            <person name="Thon M."/>
            <person name="Zeilinger S."/>
            <person name="Casas-Flores S."/>
            <person name="Horwitz B.A."/>
            <person name="Mukherjee P.K."/>
            <person name="Mukherjee M."/>
            <person name="Kredics L."/>
            <person name="Alcaraz L.D."/>
            <person name="Aerts A."/>
            <person name="Antal Z."/>
            <person name="Atanasova L."/>
            <person name="Cervantes-Badillo M.G."/>
            <person name="Challacombe J."/>
            <person name="Chertkov O."/>
            <person name="McCluskey K."/>
            <person name="Coulpier F."/>
            <person name="Deshpande N."/>
            <person name="von Doehren H."/>
            <person name="Ebbole D.J."/>
            <person name="Esquivel-Naranjo E.U."/>
            <person name="Fekete E."/>
            <person name="Flipphi M."/>
            <person name="Glaser F."/>
            <person name="Gomez-Rodriguez E.Y."/>
            <person name="Gruber S."/>
            <person name="Han C."/>
            <person name="Henrissat B."/>
            <person name="Hermosa R."/>
            <person name="Hernandez-Onate M."/>
            <person name="Karaffa L."/>
            <person name="Kosti I."/>
            <person name="Le Crom S."/>
            <person name="Lindquist E."/>
            <person name="Lucas S."/>
            <person name="Luebeck M."/>
            <person name="Luebeck P.S."/>
            <person name="Margeot A."/>
            <person name="Metz B."/>
            <person name="Misra M."/>
            <person name="Nevalainen H."/>
            <person name="Omann M."/>
            <person name="Packer N."/>
            <person name="Perrone G."/>
            <person name="Uresti-Rivera E.E."/>
            <person name="Salamov A."/>
            <person name="Schmoll M."/>
            <person name="Seiboth B."/>
            <person name="Shapiro H."/>
            <person name="Sukno S."/>
            <person name="Tamayo-Ramos J.A."/>
            <person name="Tisch D."/>
            <person name="Wiest A."/>
            <person name="Wilkinson H.H."/>
            <person name="Zhang M."/>
            <person name="Coutinho P.M."/>
            <person name="Kenerley C.M."/>
            <person name="Monte E."/>
            <person name="Baker S.E."/>
            <person name="Grigoriev I.V."/>
        </authorList>
    </citation>
    <scope>NUCLEOTIDE SEQUENCE [LARGE SCALE GENOMIC DNA]</scope>
    <source>
        <strain evidence="3">Gv29-8 / FGSC 10586</strain>
    </source>
</reference>
<dbReference type="InParanoid" id="G9N488"/>
<feature type="region of interest" description="Disordered" evidence="1">
    <location>
        <begin position="165"/>
        <end position="188"/>
    </location>
</feature>
<protein>
    <submittedName>
        <fullName evidence="2">Uncharacterized protein</fullName>
    </submittedName>
</protein>
<dbReference type="Proteomes" id="UP000007115">
    <property type="component" value="Unassembled WGS sequence"/>
</dbReference>
<organism evidence="2 3">
    <name type="scientific">Hypocrea virens (strain Gv29-8 / FGSC 10586)</name>
    <name type="common">Gliocladium virens</name>
    <name type="synonym">Trichoderma virens</name>
    <dbReference type="NCBI Taxonomy" id="413071"/>
    <lineage>
        <taxon>Eukaryota</taxon>
        <taxon>Fungi</taxon>
        <taxon>Dikarya</taxon>
        <taxon>Ascomycota</taxon>
        <taxon>Pezizomycotina</taxon>
        <taxon>Sordariomycetes</taxon>
        <taxon>Hypocreomycetidae</taxon>
        <taxon>Hypocreales</taxon>
        <taxon>Hypocreaceae</taxon>
        <taxon>Trichoderma</taxon>
    </lineage>
</organism>
<comment type="caution">
    <text evidence="2">The sequence shown here is derived from an EMBL/GenBank/DDBJ whole genome shotgun (WGS) entry which is preliminary data.</text>
</comment>
<name>G9N488_HYPVG</name>
<sequence>MTTPQPSPPTAEERNLYYYGIPSAPSLVARSSSHVWVNPQNPDMASSPWTGTHRMYPKTLHTVGKHPLLHRLWNDPESSLRGKILEALSGTDWTAVDFLRISLNKEYQITLMVTVRPDTLTWSQGHPITLRCKSILEEQGIYDVHCEILESVVHFYTEATSRTYSTTDSGVKTDPPSKTPATFQLSSGPIPKGENANTWAQLSDRLGTIISTSPLDGITGTKSLYLSIPPSSTGGEPRIAALTCRHVVIDSKKEGTQMYQQSQQCKEVIQVDQWTYDWRLRCIGDSVKRRLEAAELRSMTGQTAAPSLTNLSNEAMVLEQAMKPFEDASSRVFGRLLYSPEFATTSSVPGCAWLRDWALIELLPKNHQAPLGLIQNKVYVGSLDDFLCTFSKSKGYYNQVLSSGDLEMEDGELQLQTAVVPMNEIFHSPYMDYTSESGLCVGKYGAKGGLSFGRGNTLISVVRHVETLEGGRKEEFISEGWAIISASGGRNNVQEPFAGEGDSSSCIWDMQGRPAGIITAGNSAYAMWSHITYAQPLERLLTDIRSHGFDVSLV</sequence>
<dbReference type="HOGENOM" id="CLU_024804_2_0_1"/>
<dbReference type="STRING" id="413071.G9N488"/>
<dbReference type="AlphaFoldDB" id="G9N488"/>
<dbReference type="RefSeq" id="XP_013952614.1">
    <property type="nucleotide sequence ID" value="XM_014097139.1"/>
</dbReference>
<dbReference type="VEuPathDB" id="FungiDB:TRIVIDRAFT_68435"/>